<dbReference type="PANTHER" id="PTHR37833">
    <property type="entry name" value="LIPOPROTEIN-RELATED"/>
    <property type="match status" value="1"/>
</dbReference>
<dbReference type="Gene3D" id="2.60.40.10">
    <property type="entry name" value="Immunoglobulins"/>
    <property type="match status" value="1"/>
</dbReference>
<dbReference type="AlphaFoldDB" id="A0A380Z9N1"/>
<dbReference type="Pfam" id="PF07610">
    <property type="entry name" value="DUF1573"/>
    <property type="match status" value="1"/>
</dbReference>
<dbReference type="EMBL" id="VVZX01000004">
    <property type="protein sequence ID" value="KAA5275928.1"/>
    <property type="molecule type" value="Genomic_DNA"/>
</dbReference>
<reference evidence="3 4" key="1">
    <citation type="submission" date="2018-06" db="EMBL/GenBank/DDBJ databases">
        <authorList>
            <consortium name="Pathogen Informatics"/>
            <person name="Doyle S."/>
        </authorList>
    </citation>
    <scope>NUCLEOTIDE SEQUENCE [LARGE SCALE GENOMIC DNA]</scope>
    <source>
        <strain evidence="3 4">NCTC11155</strain>
    </source>
</reference>
<reference evidence="2 5" key="3">
    <citation type="journal article" date="2019" name="Science, e1252229">
        <title>Invertible promoters mediate bacterial phase variation, antibiotic resistance, and host adaptation in the gut.</title>
        <authorList>
            <person name="Jiang X."/>
            <person name="Hall A.B."/>
            <person name="Arthur T.D."/>
            <person name="Plichta D.R."/>
            <person name="Covington C.T."/>
            <person name="Poyet M."/>
            <person name="Crothers J."/>
            <person name="Moses P.L."/>
            <person name="Tolonen A.C."/>
            <person name="Vlamakis H."/>
            <person name="Alm E.J."/>
            <person name="Xavier R.J."/>
        </authorList>
    </citation>
    <scope>NUCLEOTIDE SEQUENCE [LARGE SCALE GENOMIC DNA]</scope>
    <source>
        <strain evidence="5">bj_0095</strain>
        <strain evidence="2">Bj_0095</strain>
    </source>
</reference>
<evidence type="ECO:0000313" key="4">
    <source>
        <dbReference type="Proteomes" id="UP000254424"/>
    </source>
</evidence>
<organism evidence="3 4">
    <name type="scientific">Bacteroides eggerthii</name>
    <dbReference type="NCBI Taxonomy" id="28111"/>
    <lineage>
        <taxon>Bacteria</taxon>
        <taxon>Pseudomonadati</taxon>
        <taxon>Bacteroidota</taxon>
        <taxon>Bacteroidia</taxon>
        <taxon>Bacteroidales</taxon>
        <taxon>Bacteroidaceae</taxon>
        <taxon>Bacteroides</taxon>
    </lineage>
</organism>
<dbReference type="Proteomes" id="UP000254424">
    <property type="component" value="Unassembled WGS sequence"/>
</dbReference>
<evidence type="ECO:0000313" key="6">
    <source>
        <dbReference type="Proteomes" id="UP000335496"/>
    </source>
</evidence>
<reference evidence="1 6" key="2">
    <citation type="journal article" date="2019" name="Nat. Med.">
        <title>A library of human gut bacterial isolates paired with longitudinal multiomics data enables mechanistic microbiome research.</title>
        <authorList>
            <person name="Poyet M."/>
            <person name="Groussin M."/>
            <person name="Gibbons S.M."/>
            <person name="Avila-Pacheco J."/>
            <person name="Jiang X."/>
            <person name="Kearney S.M."/>
            <person name="Perrotta A.R."/>
            <person name="Berdy B."/>
            <person name="Zhao S."/>
            <person name="Lieberman T.D."/>
            <person name="Swanson P.K."/>
            <person name="Smith M."/>
            <person name="Roesemann S."/>
            <person name="Alexander J.E."/>
            <person name="Rich S.A."/>
            <person name="Livny J."/>
            <person name="Vlamakis H."/>
            <person name="Clish C."/>
            <person name="Bullock K."/>
            <person name="Deik A."/>
            <person name="Scott J."/>
            <person name="Pierce K.A."/>
            <person name="Xavier R.J."/>
            <person name="Alm E.J."/>
        </authorList>
    </citation>
    <scope>NUCLEOTIDE SEQUENCE [LARGE SCALE GENOMIC DNA]</scope>
    <source>
        <strain evidence="1 6">BIOML-A1</strain>
    </source>
</reference>
<dbReference type="InterPro" id="IPR013783">
    <property type="entry name" value="Ig-like_fold"/>
</dbReference>
<accession>A0A380Z9N1</accession>
<proteinExistence type="predicted"/>
<evidence type="ECO:0000313" key="3">
    <source>
        <dbReference type="EMBL" id="SUV43042.1"/>
    </source>
</evidence>
<dbReference type="InterPro" id="IPR011467">
    <property type="entry name" value="DUF1573"/>
</dbReference>
<evidence type="ECO:0000313" key="5">
    <source>
        <dbReference type="Proteomes" id="UP000291917"/>
    </source>
</evidence>
<evidence type="ECO:0000313" key="1">
    <source>
        <dbReference type="EMBL" id="KAA5275928.1"/>
    </source>
</evidence>
<dbReference type="Proteomes" id="UP000335496">
    <property type="component" value="Unassembled WGS sequence"/>
</dbReference>
<dbReference type="GeneID" id="93069187"/>
<sequence>MKCLYNLYCLCLFCTLYPWKIQAQEGISRRALEELAEPEPLQQSALFFNITEAQFPKIPEEHEPVTVEYGYVNRSDKPLTINKVTASCGCIAVNYDKLPIPAGGKGTIKVSFKPKGYSGPIYRQVLVYTSLSADRPTVRLTLTGEVIASTDAWRGYPHKLGALRTRQRTVSFGVTDRSAKLAEVIACGNSGKVPLSLSAAGLPPYLTFRTSHPVIEAGKEADLIFLFDGSKLPVEEKGTITLPVVLTGLEGAPEQRTITLVIKLD</sequence>
<protein>
    <submittedName>
        <fullName evidence="1">DUF1573 domain-containing protein</fullName>
    </submittedName>
    <submittedName>
        <fullName evidence="3">Protein of uncharacterized function (DUF1573)</fullName>
    </submittedName>
</protein>
<evidence type="ECO:0000313" key="2">
    <source>
        <dbReference type="EMBL" id="RYT77258.1"/>
    </source>
</evidence>
<keyword evidence="6" id="KW-1185">Reference proteome</keyword>
<dbReference type="PANTHER" id="PTHR37833:SF1">
    <property type="entry name" value="SIGNAL PEPTIDE PROTEIN"/>
    <property type="match status" value="1"/>
</dbReference>
<dbReference type="STRING" id="483216.BACEGG_03115"/>
<dbReference type="EMBL" id="UFSX01000002">
    <property type="protein sequence ID" value="SUV43042.1"/>
    <property type="molecule type" value="Genomic_DNA"/>
</dbReference>
<dbReference type="Proteomes" id="UP000291917">
    <property type="component" value="Unassembled WGS sequence"/>
</dbReference>
<dbReference type="RefSeq" id="WP_004291580.1">
    <property type="nucleotide sequence ID" value="NZ_CABKNQ010000017.1"/>
</dbReference>
<dbReference type="EMBL" id="RCXL01000004">
    <property type="protein sequence ID" value="RYT77258.1"/>
    <property type="molecule type" value="Genomic_DNA"/>
</dbReference>
<dbReference type="OrthoDB" id="1449040at2"/>
<name>A0A380Z9N1_9BACE</name>
<gene>
    <name evidence="2" type="ORF">EAJ03_04360</name>
    <name evidence="1" type="ORF">F2Z23_04360</name>
    <name evidence="3" type="ORF">NCTC11155_02430</name>
</gene>